<feature type="transmembrane region" description="Helical" evidence="16">
    <location>
        <begin position="30"/>
        <end position="51"/>
    </location>
</feature>
<accession>A0A191ZRZ1</accession>
<evidence type="ECO:0000256" key="13">
    <source>
        <dbReference type="ARBA" id="ARBA00023136"/>
    </source>
</evidence>
<evidence type="ECO:0000313" key="17">
    <source>
        <dbReference type="EMBL" id="ANJ70646.1"/>
    </source>
</evidence>
<dbReference type="AlphaFoldDB" id="A0A191ZRZ1"/>
<dbReference type="GO" id="GO:0008137">
    <property type="term" value="F:NADH dehydrogenase (ubiquinone) activity"/>
    <property type="evidence" value="ECO:0007669"/>
    <property type="project" value="UniProtKB-EC"/>
</dbReference>
<evidence type="ECO:0000256" key="3">
    <source>
        <dbReference type="ARBA" id="ARBA00012944"/>
    </source>
</evidence>
<proteinExistence type="inferred from homology"/>
<name>A0A191ZRZ1_9NEOP</name>
<organism evidence="17">
    <name type="scientific">Sialis sp. BMNH 1425199</name>
    <dbReference type="NCBI Taxonomy" id="1859509"/>
    <lineage>
        <taxon>Eukaryota</taxon>
        <taxon>Metazoa</taxon>
        <taxon>Ecdysozoa</taxon>
        <taxon>Arthropoda</taxon>
        <taxon>Hexapoda</taxon>
        <taxon>Insecta</taxon>
        <taxon>Pterygota</taxon>
        <taxon>Neoptera</taxon>
        <taxon>Endopterygota</taxon>
        <taxon>Megaloptera</taxon>
        <taxon>Sialidae</taxon>
        <taxon>Sialis</taxon>
    </lineage>
</organism>
<evidence type="ECO:0000256" key="7">
    <source>
        <dbReference type="ARBA" id="ARBA00022692"/>
    </source>
</evidence>
<evidence type="ECO:0000256" key="1">
    <source>
        <dbReference type="ARBA" id="ARBA00004225"/>
    </source>
</evidence>
<evidence type="ECO:0000256" key="5">
    <source>
        <dbReference type="ARBA" id="ARBA00022448"/>
    </source>
</evidence>
<evidence type="ECO:0000256" key="14">
    <source>
        <dbReference type="ARBA" id="ARBA00031019"/>
    </source>
</evidence>
<keyword evidence="5" id="KW-0813">Transport</keyword>
<keyword evidence="7 16" id="KW-0812">Transmembrane</keyword>
<dbReference type="GO" id="GO:0031966">
    <property type="term" value="C:mitochondrial membrane"/>
    <property type="evidence" value="ECO:0007669"/>
    <property type="project" value="UniProtKB-SubCell"/>
</dbReference>
<feature type="transmembrane region" description="Helical" evidence="16">
    <location>
        <begin position="58"/>
        <end position="78"/>
    </location>
</feature>
<reference evidence="17" key="1">
    <citation type="journal article" date="2016" name="Mol. Ecol. Resour.">
        <title>Lessons from genome skimming of arthropod-preserving ethanol.</title>
        <authorList>
            <person name="Linard B."/>
            <person name="Arribas P."/>
            <person name="Andujar C."/>
            <person name="Crampton-Platt A."/>
            <person name="Vogler A.P."/>
        </authorList>
    </citation>
    <scope>NUCLEOTIDE SEQUENCE</scope>
</reference>
<dbReference type="InterPro" id="IPR050269">
    <property type="entry name" value="ComplexI_Subunit6"/>
</dbReference>
<keyword evidence="10 16" id="KW-1133">Transmembrane helix</keyword>
<evidence type="ECO:0000256" key="8">
    <source>
        <dbReference type="ARBA" id="ARBA00022967"/>
    </source>
</evidence>
<sequence length="179" mass="21112">MKLFSEINQLMLTMITIMNSMTFIQMNHPLAMGFCLLIQTVLISFITGMIIQTFWFSYILFLIMLGGMLVLFIYMTTLASNEMFSFNNNLLIYVIIIMIMMMMMFIDKNMWNINNSYIDMLNTNNNYFIMNMENSLELMKLYNKPTMNMTLILINYLLLTLIIIVKITNIFSGPLRQKI</sequence>
<comment type="similarity">
    <text evidence="2">Belongs to the complex I subunit 6 family.</text>
</comment>
<evidence type="ECO:0000256" key="6">
    <source>
        <dbReference type="ARBA" id="ARBA00022660"/>
    </source>
</evidence>
<keyword evidence="11" id="KW-0520">NAD</keyword>
<dbReference type="PANTHER" id="PTHR11435">
    <property type="entry name" value="NADH UBIQUINONE OXIDOREDUCTASE SUBUNIT ND6"/>
    <property type="match status" value="1"/>
</dbReference>
<evidence type="ECO:0000256" key="11">
    <source>
        <dbReference type="ARBA" id="ARBA00023027"/>
    </source>
</evidence>
<evidence type="ECO:0000256" key="9">
    <source>
        <dbReference type="ARBA" id="ARBA00022982"/>
    </source>
</evidence>
<keyword evidence="12 17" id="KW-0496">Mitochondrion</keyword>
<evidence type="ECO:0000256" key="10">
    <source>
        <dbReference type="ARBA" id="ARBA00022989"/>
    </source>
</evidence>
<keyword evidence="8" id="KW-1278">Translocase</keyword>
<feature type="transmembrane region" description="Helical" evidence="16">
    <location>
        <begin position="90"/>
        <end position="106"/>
    </location>
</feature>
<evidence type="ECO:0000256" key="4">
    <source>
        <dbReference type="ARBA" id="ARBA00021095"/>
    </source>
</evidence>
<comment type="subcellular location">
    <subcellularLocation>
        <location evidence="1">Mitochondrion membrane</location>
        <topology evidence="1">Multi-pass membrane protein</topology>
    </subcellularLocation>
</comment>
<keyword evidence="9" id="KW-0249">Electron transport</keyword>
<evidence type="ECO:0000256" key="12">
    <source>
        <dbReference type="ARBA" id="ARBA00023128"/>
    </source>
</evidence>
<keyword evidence="6" id="KW-0679">Respiratory chain</keyword>
<feature type="transmembrane region" description="Helical" evidence="16">
    <location>
        <begin position="149"/>
        <end position="171"/>
    </location>
</feature>
<evidence type="ECO:0000256" key="16">
    <source>
        <dbReference type="SAM" id="Phobius"/>
    </source>
</evidence>
<geneLocation type="mitochondrion" evidence="17"/>
<evidence type="ECO:0000256" key="15">
    <source>
        <dbReference type="ARBA" id="ARBA00049551"/>
    </source>
</evidence>
<evidence type="ECO:0000256" key="2">
    <source>
        <dbReference type="ARBA" id="ARBA00005698"/>
    </source>
</evidence>
<keyword evidence="13 16" id="KW-0472">Membrane</keyword>
<dbReference type="EC" id="7.1.1.2" evidence="3"/>
<dbReference type="EMBL" id="KT876911">
    <property type="protein sequence ID" value="ANJ70646.1"/>
    <property type="molecule type" value="Genomic_DNA"/>
</dbReference>
<dbReference type="PANTHER" id="PTHR11435:SF1">
    <property type="entry name" value="NADH-UBIQUINONE OXIDOREDUCTASE CHAIN 6"/>
    <property type="match status" value="1"/>
</dbReference>
<gene>
    <name evidence="17" type="primary">nad6</name>
</gene>
<protein>
    <recommendedName>
        <fullName evidence="4">NADH-ubiquinone oxidoreductase chain 6</fullName>
        <ecNumber evidence="3">7.1.1.2</ecNumber>
    </recommendedName>
    <alternativeName>
        <fullName evidence="14">NADH dehydrogenase subunit 6</fullName>
    </alternativeName>
</protein>
<comment type="catalytic activity">
    <reaction evidence="15">
        <text>a ubiquinone + NADH + 5 H(+)(in) = a ubiquinol + NAD(+) + 4 H(+)(out)</text>
        <dbReference type="Rhea" id="RHEA:29091"/>
        <dbReference type="Rhea" id="RHEA-COMP:9565"/>
        <dbReference type="Rhea" id="RHEA-COMP:9566"/>
        <dbReference type="ChEBI" id="CHEBI:15378"/>
        <dbReference type="ChEBI" id="CHEBI:16389"/>
        <dbReference type="ChEBI" id="CHEBI:17976"/>
        <dbReference type="ChEBI" id="CHEBI:57540"/>
        <dbReference type="ChEBI" id="CHEBI:57945"/>
        <dbReference type="EC" id="7.1.1.2"/>
    </reaction>
</comment>